<dbReference type="InterPro" id="IPR004681">
    <property type="entry name" value="TRAP_DctM"/>
</dbReference>
<feature type="transmembrane region" description="Helical" evidence="7">
    <location>
        <begin position="44"/>
        <end position="67"/>
    </location>
</feature>
<keyword evidence="5 7" id="KW-1133">Transmembrane helix</keyword>
<evidence type="ECO:0000256" key="2">
    <source>
        <dbReference type="ARBA" id="ARBA00022475"/>
    </source>
</evidence>
<feature type="transmembrane region" description="Helical" evidence="7">
    <location>
        <begin position="365"/>
        <end position="392"/>
    </location>
</feature>
<comment type="subcellular location">
    <subcellularLocation>
        <location evidence="1">Cell inner membrane</location>
        <topology evidence="1">Multi-pass membrane protein</topology>
    </subcellularLocation>
</comment>
<organism evidence="9 10">
    <name type="scientific">Microcystis aeruginosa DA14</name>
    <dbReference type="NCBI Taxonomy" id="1987506"/>
    <lineage>
        <taxon>Bacteria</taxon>
        <taxon>Bacillati</taxon>
        <taxon>Cyanobacteriota</taxon>
        <taxon>Cyanophyceae</taxon>
        <taxon>Oscillatoriophycideae</taxon>
        <taxon>Chroococcales</taxon>
        <taxon>Microcystaceae</taxon>
        <taxon>Microcystis</taxon>
    </lineage>
</organism>
<feature type="transmembrane region" description="Helical" evidence="7">
    <location>
        <begin position="308"/>
        <end position="329"/>
    </location>
</feature>
<evidence type="ECO:0000259" key="8">
    <source>
        <dbReference type="Pfam" id="PF06808"/>
    </source>
</evidence>
<accession>A0A3E0MEV5</accession>
<reference evidence="9 10" key="1">
    <citation type="submission" date="2017-08" db="EMBL/GenBank/DDBJ databases">
        <title>Functional genomic and metabolic studies of the symbiotic interactions of six Microcystis-dominated communities.</title>
        <authorList>
            <person name="Li Q."/>
            <person name="Lin F."/>
        </authorList>
    </citation>
    <scope>NUCLEOTIDE SEQUENCE [LARGE SCALE GENOMIC DNA]</scope>
    <source>
        <strain evidence="9">DA14</strain>
    </source>
</reference>
<proteinExistence type="predicted"/>
<sequence>MLVMLVAGAFSGYPMGFVMAGIAVTFCLVADVPIAFLFTFVTRIYAGILADWLLLSIPLFVYMGLMLDKSGIAGRLLTSLARLMGPLPGGYAIAVAVIGIIMAASTGIVGASIVMLGLLGLPAMLERGYDPQIATGIIAASGTLGILIPPSIMLVVLGEVLQVSVGDLFLGALVPGILLGLLFIGWILIGSVFWPQRMPAIERREGIRIGALLLEAAANLVAPLGLIIAVLGSIAAGIATPTEAAAIGALGATLLAAFSREFRWASLPPILHSTLRTTAMIAMVMIGATCFTGLFLRIGGDDLVRNMLFVDTVGAWGVLVIIMLAVFVLGFVLEWVEITFILIVLVAPIVADLDFGMGLSREETLIWFGILVAVNLQTSFISPPFGASLYYLKGICPPHVTIGTIYRGVTPFMMIQLIPLGIAMAWPPLILWLPKLMR</sequence>
<dbReference type="Proteomes" id="UP000256301">
    <property type="component" value="Unassembled WGS sequence"/>
</dbReference>
<protein>
    <submittedName>
        <fullName evidence="9">C4-dicarboxylate ABC transporter</fullName>
    </submittedName>
</protein>
<feature type="transmembrane region" description="Helical" evidence="7">
    <location>
        <begin position="12"/>
        <end position="38"/>
    </location>
</feature>
<evidence type="ECO:0000256" key="5">
    <source>
        <dbReference type="ARBA" id="ARBA00022989"/>
    </source>
</evidence>
<evidence type="ECO:0000256" key="1">
    <source>
        <dbReference type="ARBA" id="ARBA00004429"/>
    </source>
</evidence>
<name>A0A3E0MEV5_MICAE</name>
<feature type="domain" description="TRAP C4-dicarboxylate transport system permease DctM subunit" evidence="8">
    <location>
        <begin position="2"/>
        <end position="424"/>
    </location>
</feature>
<feature type="transmembrane region" description="Helical" evidence="7">
    <location>
        <begin position="209"/>
        <end position="231"/>
    </location>
</feature>
<feature type="transmembrane region" description="Helical" evidence="7">
    <location>
        <begin position="335"/>
        <end position="353"/>
    </location>
</feature>
<feature type="transmembrane region" description="Helical" evidence="7">
    <location>
        <begin position="412"/>
        <end position="433"/>
    </location>
</feature>
<keyword evidence="2" id="KW-1003">Cell membrane</keyword>
<dbReference type="PANTHER" id="PTHR33362">
    <property type="entry name" value="SIALIC ACID TRAP TRANSPORTER PERMEASE PROTEIN SIAT-RELATED"/>
    <property type="match status" value="1"/>
</dbReference>
<evidence type="ECO:0000256" key="4">
    <source>
        <dbReference type="ARBA" id="ARBA00022692"/>
    </source>
</evidence>
<dbReference type="InterPro" id="IPR010656">
    <property type="entry name" value="DctM"/>
</dbReference>
<keyword evidence="6 7" id="KW-0472">Membrane</keyword>
<evidence type="ECO:0000256" key="7">
    <source>
        <dbReference type="SAM" id="Phobius"/>
    </source>
</evidence>
<dbReference type="PANTHER" id="PTHR33362:SF7">
    <property type="entry name" value="SLL1103 PROTEIN"/>
    <property type="match status" value="1"/>
</dbReference>
<evidence type="ECO:0000313" key="9">
    <source>
        <dbReference type="EMBL" id="REJ57902.1"/>
    </source>
</evidence>
<keyword evidence="4 7" id="KW-0812">Transmembrane</keyword>
<dbReference type="GO" id="GO:0005886">
    <property type="term" value="C:plasma membrane"/>
    <property type="evidence" value="ECO:0007669"/>
    <property type="project" value="UniProtKB-SubCell"/>
</dbReference>
<dbReference type="AlphaFoldDB" id="A0A3E0MEV5"/>
<feature type="transmembrane region" description="Helical" evidence="7">
    <location>
        <begin position="88"/>
        <end position="121"/>
    </location>
</feature>
<feature type="transmembrane region" description="Helical" evidence="7">
    <location>
        <begin position="278"/>
        <end position="296"/>
    </location>
</feature>
<feature type="transmembrane region" description="Helical" evidence="7">
    <location>
        <begin position="168"/>
        <end position="189"/>
    </location>
</feature>
<dbReference type="Pfam" id="PF06808">
    <property type="entry name" value="DctM"/>
    <property type="match status" value="1"/>
</dbReference>
<dbReference type="GO" id="GO:0022857">
    <property type="term" value="F:transmembrane transporter activity"/>
    <property type="evidence" value="ECO:0007669"/>
    <property type="project" value="TreeGrafter"/>
</dbReference>
<keyword evidence="3" id="KW-0997">Cell inner membrane</keyword>
<dbReference type="EMBL" id="QQWE01000003">
    <property type="protein sequence ID" value="REJ57902.1"/>
    <property type="molecule type" value="Genomic_DNA"/>
</dbReference>
<feature type="transmembrane region" description="Helical" evidence="7">
    <location>
        <begin position="133"/>
        <end position="156"/>
    </location>
</feature>
<gene>
    <name evidence="9" type="ORF">DWQ56_11060</name>
</gene>
<evidence type="ECO:0000256" key="3">
    <source>
        <dbReference type="ARBA" id="ARBA00022519"/>
    </source>
</evidence>
<evidence type="ECO:0000313" key="10">
    <source>
        <dbReference type="Proteomes" id="UP000256301"/>
    </source>
</evidence>
<comment type="caution">
    <text evidence="9">The sequence shown here is derived from an EMBL/GenBank/DDBJ whole genome shotgun (WGS) entry which is preliminary data.</text>
</comment>
<evidence type="ECO:0000256" key="6">
    <source>
        <dbReference type="ARBA" id="ARBA00023136"/>
    </source>
</evidence>